<keyword evidence="4 7" id="KW-1133">Transmembrane helix</keyword>
<keyword evidence="6 7" id="KW-0472">Membrane</keyword>
<evidence type="ECO:0000256" key="1">
    <source>
        <dbReference type="ARBA" id="ARBA00004141"/>
    </source>
</evidence>
<feature type="transmembrane region" description="Helical" evidence="7">
    <location>
        <begin position="12"/>
        <end position="33"/>
    </location>
</feature>
<keyword evidence="3 7" id="KW-0812">Transmembrane</keyword>
<evidence type="ECO:0000313" key="9">
    <source>
        <dbReference type="Proteomes" id="UP000070544"/>
    </source>
</evidence>
<proteinExistence type="predicted"/>
<keyword evidence="5" id="KW-0406">Ion transport</keyword>
<keyword evidence="2" id="KW-0813">Transport</keyword>
<comment type="subcellular location">
    <subcellularLocation>
        <location evidence="1">Membrane</location>
        <topology evidence="1">Multi-pass membrane protein</topology>
    </subcellularLocation>
</comment>
<evidence type="ECO:0000256" key="7">
    <source>
        <dbReference type="SAM" id="Phobius"/>
    </source>
</evidence>
<dbReference type="Pfam" id="PF25539">
    <property type="entry name" value="Bestrophin_2"/>
    <property type="match status" value="1"/>
</dbReference>
<accession>A0A139AN67</accession>
<dbReference type="InterPro" id="IPR044669">
    <property type="entry name" value="YneE/VCCN1/2-like"/>
</dbReference>
<gene>
    <name evidence="8" type="ORF">M427DRAFT_30057</name>
</gene>
<dbReference type="GO" id="GO:0016020">
    <property type="term" value="C:membrane"/>
    <property type="evidence" value="ECO:0007669"/>
    <property type="project" value="UniProtKB-SubCell"/>
</dbReference>
<dbReference type="AlphaFoldDB" id="A0A139AN67"/>
<evidence type="ECO:0000256" key="5">
    <source>
        <dbReference type="ARBA" id="ARBA00023065"/>
    </source>
</evidence>
<evidence type="ECO:0000256" key="2">
    <source>
        <dbReference type="ARBA" id="ARBA00022448"/>
    </source>
</evidence>
<reference evidence="8 9" key="1">
    <citation type="journal article" date="2015" name="Genome Biol. Evol.">
        <title>Phylogenomic analyses indicate that early fungi evolved digesting cell walls of algal ancestors of land plants.</title>
        <authorList>
            <person name="Chang Y."/>
            <person name="Wang S."/>
            <person name="Sekimoto S."/>
            <person name="Aerts A.L."/>
            <person name="Choi C."/>
            <person name="Clum A."/>
            <person name="LaButti K.M."/>
            <person name="Lindquist E.A."/>
            <person name="Yee Ngan C."/>
            <person name="Ohm R.A."/>
            <person name="Salamov A.A."/>
            <person name="Grigoriev I.V."/>
            <person name="Spatafora J.W."/>
            <person name="Berbee M.L."/>
        </authorList>
    </citation>
    <scope>NUCLEOTIDE SEQUENCE [LARGE SCALE GENOMIC DNA]</scope>
    <source>
        <strain evidence="8 9">JEL478</strain>
    </source>
</reference>
<feature type="transmembrane region" description="Helical" evidence="7">
    <location>
        <begin position="39"/>
        <end position="62"/>
    </location>
</feature>
<dbReference type="OrthoDB" id="1368at2759"/>
<keyword evidence="9" id="KW-1185">Reference proteome</keyword>
<evidence type="ECO:0000256" key="6">
    <source>
        <dbReference type="ARBA" id="ARBA00023136"/>
    </source>
</evidence>
<dbReference type="EMBL" id="KQ965744">
    <property type="protein sequence ID" value="KXS17935.1"/>
    <property type="molecule type" value="Genomic_DNA"/>
</dbReference>
<dbReference type="GO" id="GO:0005254">
    <property type="term" value="F:chloride channel activity"/>
    <property type="evidence" value="ECO:0007669"/>
    <property type="project" value="InterPro"/>
</dbReference>
<sequence>MIVKTQFSPYKVATYVWFDTLLETVSALFAYLFVSVFGWTFVAWSFASVGLLGTALSIFLVFRANTSFARWGEAAQTWANITTALGFSDG</sequence>
<organism evidence="8 9">
    <name type="scientific">Gonapodya prolifera (strain JEL478)</name>
    <name type="common">Monoblepharis prolifera</name>
    <dbReference type="NCBI Taxonomy" id="1344416"/>
    <lineage>
        <taxon>Eukaryota</taxon>
        <taxon>Fungi</taxon>
        <taxon>Fungi incertae sedis</taxon>
        <taxon>Chytridiomycota</taxon>
        <taxon>Chytridiomycota incertae sedis</taxon>
        <taxon>Monoblepharidomycetes</taxon>
        <taxon>Monoblepharidales</taxon>
        <taxon>Gonapodyaceae</taxon>
        <taxon>Gonapodya</taxon>
    </lineage>
</organism>
<protein>
    <submittedName>
        <fullName evidence="8">Uncharacterized protein</fullName>
    </submittedName>
</protein>
<evidence type="ECO:0000313" key="8">
    <source>
        <dbReference type="EMBL" id="KXS17935.1"/>
    </source>
</evidence>
<evidence type="ECO:0000256" key="3">
    <source>
        <dbReference type="ARBA" id="ARBA00022692"/>
    </source>
</evidence>
<evidence type="ECO:0000256" key="4">
    <source>
        <dbReference type="ARBA" id="ARBA00022989"/>
    </source>
</evidence>
<name>A0A139AN67_GONPJ</name>
<dbReference type="Proteomes" id="UP000070544">
    <property type="component" value="Unassembled WGS sequence"/>
</dbReference>